<evidence type="ECO:0000313" key="1">
    <source>
        <dbReference type="EMBL" id="EAU81908.1"/>
    </source>
</evidence>
<proteinExistence type="predicted"/>
<dbReference type="InParanoid" id="A8PA84"/>
<reference evidence="1 2" key="1">
    <citation type="journal article" date="2010" name="Proc. Natl. Acad. Sci. U.S.A.">
        <title>Insights into evolution of multicellular fungi from the assembled chromosomes of the mushroom Coprinopsis cinerea (Coprinus cinereus).</title>
        <authorList>
            <person name="Stajich J.E."/>
            <person name="Wilke S.K."/>
            <person name="Ahren D."/>
            <person name="Au C.H."/>
            <person name="Birren B.W."/>
            <person name="Borodovsky M."/>
            <person name="Burns C."/>
            <person name="Canback B."/>
            <person name="Casselton L.A."/>
            <person name="Cheng C.K."/>
            <person name="Deng J."/>
            <person name="Dietrich F.S."/>
            <person name="Fargo D.C."/>
            <person name="Farman M.L."/>
            <person name="Gathman A.C."/>
            <person name="Goldberg J."/>
            <person name="Guigo R."/>
            <person name="Hoegger P.J."/>
            <person name="Hooker J.B."/>
            <person name="Huggins A."/>
            <person name="James T.Y."/>
            <person name="Kamada T."/>
            <person name="Kilaru S."/>
            <person name="Kodira C."/>
            <person name="Kues U."/>
            <person name="Kupfer D."/>
            <person name="Kwan H.S."/>
            <person name="Lomsadze A."/>
            <person name="Li W."/>
            <person name="Lilly W.W."/>
            <person name="Ma L.J."/>
            <person name="Mackey A.J."/>
            <person name="Manning G."/>
            <person name="Martin F."/>
            <person name="Muraguchi H."/>
            <person name="Natvig D.O."/>
            <person name="Palmerini H."/>
            <person name="Ramesh M.A."/>
            <person name="Rehmeyer C.J."/>
            <person name="Roe B.A."/>
            <person name="Shenoy N."/>
            <person name="Stanke M."/>
            <person name="Ter-Hovhannisyan V."/>
            <person name="Tunlid A."/>
            <person name="Velagapudi R."/>
            <person name="Vision T.J."/>
            <person name="Zeng Q."/>
            <person name="Zolan M.E."/>
            <person name="Pukkila P.J."/>
        </authorList>
    </citation>
    <scope>NUCLEOTIDE SEQUENCE [LARGE SCALE GENOMIC DNA]</scope>
    <source>
        <strain evidence="2">Okayama-7 / 130 / ATCC MYA-4618 / FGSC 9003</strain>
    </source>
</reference>
<dbReference type="EMBL" id="AACS02000002">
    <property type="protein sequence ID" value="EAU81908.1"/>
    <property type="molecule type" value="Genomic_DNA"/>
</dbReference>
<dbReference type="AlphaFoldDB" id="A8PA84"/>
<dbReference type="OrthoDB" id="3118027at2759"/>
<protein>
    <submittedName>
        <fullName evidence="1">Uncharacterized protein</fullName>
    </submittedName>
</protein>
<gene>
    <name evidence="1" type="ORF">CC1G_06119</name>
</gene>
<dbReference type="KEGG" id="cci:CC1G_06119"/>
<dbReference type="VEuPathDB" id="FungiDB:CC1G_06119"/>
<dbReference type="RefSeq" id="XP_001839929.1">
    <property type="nucleotide sequence ID" value="XM_001839877.1"/>
</dbReference>
<keyword evidence="2" id="KW-1185">Reference proteome</keyword>
<organism evidence="1 2">
    <name type="scientific">Coprinopsis cinerea (strain Okayama-7 / 130 / ATCC MYA-4618 / FGSC 9003)</name>
    <name type="common">Inky cap fungus</name>
    <name type="synonym">Hormographiella aspergillata</name>
    <dbReference type="NCBI Taxonomy" id="240176"/>
    <lineage>
        <taxon>Eukaryota</taxon>
        <taxon>Fungi</taxon>
        <taxon>Dikarya</taxon>
        <taxon>Basidiomycota</taxon>
        <taxon>Agaricomycotina</taxon>
        <taxon>Agaricomycetes</taxon>
        <taxon>Agaricomycetidae</taxon>
        <taxon>Agaricales</taxon>
        <taxon>Agaricineae</taxon>
        <taxon>Psathyrellaceae</taxon>
        <taxon>Coprinopsis</taxon>
    </lineage>
</organism>
<accession>A8PA84</accession>
<name>A8PA84_COPC7</name>
<evidence type="ECO:0000313" key="2">
    <source>
        <dbReference type="Proteomes" id="UP000001861"/>
    </source>
</evidence>
<sequence length="111" mass="11812">MSSTTNTTNTPAVKATFQEIVMHATPVQGVRSDIVHVECGSCKAVNEATIPREVFYVVTAGTSIGVFTNLCIADSFVSGVPRAVYSVDDAYEALLYALSTKTAHLITPKTN</sequence>
<dbReference type="GeneID" id="6016552"/>
<dbReference type="Proteomes" id="UP000001861">
    <property type="component" value="Unassembled WGS sequence"/>
</dbReference>
<comment type="caution">
    <text evidence="1">The sequence shown here is derived from an EMBL/GenBank/DDBJ whole genome shotgun (WGS) entry which is preliminary data.</text>
</comment>